<keyword evidence="2" id="KW-1185">Reference proteome</keyword>
<evidence type="ECO:0000313" key="1">
    <source>
        <dbReference type="EMBL" id="PRQ51075.1"/>
    </source>
</evidence>
<dbReference type="OMA" id="EEATINM"/>
<dbReference type="Gramene" id="PRQ51075">
    <property type="protein sequence ID" value="PRQ51075"/>
    <property type="gene ID" value="RchiOBHm_Chr2g0140301"/>
</dbReference>
<comment type="caution">
    <text evidence="1">The sequence shown here is derived from an EMBL/GenBank/DDBJ whole genome shotgun (WGS) entry which is preliminary data.</text>
</comment>
<protein>
    <recommendedName>
        <fullName evidence="3">Helitron helicase-like domain-containing protein</fullName>
    </recommendedName>
</protein>
<dbReference type="Proteomes" id="UP000238479">
    <property type="component" value="Chromosome 2"/>
</dbReference>
<name>A0A2P6RXC2_ROSCH</name>
<accession>A0A2P6RXC2</accession>
<gene>
    <name evidence="1" type="ORF">RchiOBHm_Chr2g0140301</name>
</gene>
<dbReference type="PANTHER" id="PTHR45786:SF80">
    <property type="entry name" value="HELITRON HELICASE-LIKE DOMAIN-CONTAINING PROTEIN"/>
    <property type="match status" value="1"/>
</dbReference>
<evidence type="ECO:0000313" key="2">
    <source>
        <dbReference type="Proteomes" id="UP000238479"/>
    </source>
</evidence>
<reference evidence="1 2" key="1">
    <citation type="journal article" date="2018" name="Nat. Genet.">
        <title>The Rosa genome provides new insights in the design of modern roses.</title>
        <authorList>
            <person name="Bendahmane M."/>
        </authorList>
    </citation>
    <scope>NUCLEOTIDE SEQUENCE [LARGE SCALE GENOMIC DNA]</scope>
    <source>
        <strain evidence="2">cv. Old Blush</strain>
    </source>
</reference>
<proteinExistence type="predicted"/>
<dbReference type="AlphaFoldDB" id="A0A2P6RXC2"/>
<dbReference type="STRING" id="74649.A0A2P6RXC2"/>
<evidence type="ECO:0008006" key="3">
    <source>
        <dbReference type="Google" id="ProtNLM"/>
    </source>
</evidence>
<dbReference type="EMBL" id="PDCK01000040">
    <property type="protein sequence ID" value="PRQ51075.1"/>
    <property type="molecule type" value="Genomic_DNA"/>
</dbReference>
<sequence length="224" mass="25902">MSTLACPPVLSRKQRYVLLEWETPPEMAELFSAETPRGAHFRQNIRAYNHVFSFTSMGVHVDQNLATSGGTFTFRAQGSIYHKIGTLLPNEDNRPRFLQLYIYDTDHELQNRMLENESLHRDVVETLQEILNRHNPFVRTLHHLPQREDLETCRLIIREQPANQRQYSLPTKSQVAAVIVGADDAENLRGRDIVVQTREGQLLNVQDCADYYDPLQYPLLLPYG</sequence>
<organism evidence="1 2">
    <name type="scientific">Rosa chinensis</name>
    <name type="common">China rose</name>
    <dbReference type="NCBI Taxonomy" id="74649"/>
    <lineage>
        <taxon>Eukaryota</taxon>
        <taxon>Viridiplantae</taxon>
        <taxon>Streptophyta</taxon>
        <taxon>Embryophyta</taxon>
        <taxon>Tracheophyta</taxon>
        <taxon>Spermatophyta</taxon>
        <taxon>Magnoliopsida</taxon>
        <taxon>eudicotyledons</taxon>
        <taxon>Gunneridae</taxon>
        <taxon>Pentapetalae</taxon>
        <taxon>rosids</taxon>
        <taxon>fabids</taxon>
        <taxon>Rosales</taxon>
        <taxon>Rosaceae</taxon>
        <taxon>Rosoideae</taxon>
        <taxon>Rosoideae incertae sedis</taxon>
        <taxon>Rosa</taxon>
    </lineage>
</organism>
<dbReference type="PANTHER" id="PTHR45786">
    <property type="entry name" value="DNA BINDING PROTEIN-LIKE"/>
    <property type="match status" value="1"/>
</dbReference>